<evidence type="ECO:0000313" key="10">
    <source>
        <dbReference type="Proteomes" id="UP001141552"/>
    </source>
</evidence>
<organism evidence="9 10">
    <name type="scientific">Turnera subulata</name>
    <dbReference type="NCBI Taxonomy" id="218843"/>
    <lineage>
        <taxon>Eukaryota</taxon>
        <taxon>Viridiplantae</taxon>
        <taxon>Streptophyta</taxon>
        <taxon>Embryophyta</taxon>
        <taxon>Tracheophyta</taxon>
        <taxon>Spermatophyta</taxon>
        <taxon>Magnoliopsida</taxon>
        <taxon>eudicotyledons</taxon>
        <taxon>Gunneridae</taxon>
        <taxon>Pentapetalae</taxon>
        <taxon>rosids</taxon>
        <taxon>fabids</taxon>
        <taxon>Malpighiales</taxon>
        <taxon>Passifloraceae</taxon>
        <taxon>Turnera</taxon>
    </lineage>
</organism>
<sequence>MPRSELKAAAAARKPLRDLSNGNQNHNNNGGGGGGAFSKSVNPMPKKKIAAAATEGLVASSRKKMASDNGQRKVRAEEDKVEGGGGGGENECLDRLLLVHSNFSSLAKQIDELVAQAFQLKSVNREGSEEIVSFTNALSDMLSSLKPWVPRFQKAVSHSSTEPENQLGDSLEERTVSAVDEFESIEVESPEPVKTDSLVSPSPLVSWRADCNAEKVRQLFLLTPLPMSKTESSRHPRLSQSAFEKIVSNPIVELQSTVSGDVHDDLLESLPAKPTPFKTFASALDEAEKTHDFGFVSSPKVSKRDQSFVVMTPCLKMSPPKSCVLLEPISESHRKHNSRCRKGTPFPVGMHLQSSDSSDSEDSEDLTLKYPELLGIQQFKMVKKELGASPHWSFSPPKSCVLLELQDEKSPEPLVRDQHLPVNAPVLSQQTNLTESKEYKCCPEIENYGKQESKLTSLRVVESTPLWKEPQSTIRNGKRPGENTLKKELWTKFEAASTRGLRLSVSDLHQTGQKKFLDQLDELTPHIESFVDTSSSPTQQASSLGAIVTLLKKDVVTIESLAREMGMYLTTADDIIRAREALTHLSSKSLDNATVHSLMAFFTDRLADWRALRGALIGCLALLRRKSAGVVTDTDAKRVVEVYLENLQVQSLGKHDRKLCFELLEILLDGHPHAFQSLADDFIYGICEAIDGEQDPECLLLTFHIVELLVQLFPDPYGPIPIYASDLFEILGRYFPIHYTHEKAEDLDVKRDDLSRALMRAFSSTPLFEPFAVPVLLEKLSSSLSSAKVDSLKYLRHCLSTYGADRISKHAKAIWSSLKDAMYSSEEIPGSPFSPESLDGRQENEITIEALSLLEEIILQSNDLFMNIIIGDDEINMVFKNISSYKNYQEVPFQSIQKLHVVGRILNVSAKASVATCNRVFEIFFPRLIEAMGVSTDNESEVGSSNGKFAISKRPYYGSLYLCVELLGACRDLIMGPDDNASQSILANQTCCCLIQRFSTSLCKTFYTFLETTTNESTHISEIYIGVKGLQILATFHGGYALVSKSTCDCILLRFVSIVTMDFDKAGLWRLALKALVRIGSFIHGCNESEKEESYLGIVVEKIVSLLSSDNTDIPSPLKLEAISNIGTSGLKYMLKILLRLQEVICANLAEIYELLNAMMKLMKLVVACCSVESQNVMVNKAYSVLLSGTSLPLKQSLSTIQEVENLCSRDEWILSLFASVIIALRPQTHVPNIRPILHLFMGSLLKGYIDAAQALGSLVNKLDLNSNEMKISGDCTFEEAMDVIFSSNFLSSCENSSPGGHGGMSSESEISITSLCLGTRTGLLQIHAIVGLAWIGKGLLMRGHEKVKDITKVFLECLLSFNRGGASPLEQGLSDNNNEVNVHRSVIKCAADAFQILMSDSDLSLNRQFHAIIRPLYKQRFFSTIAPILQSLIVESDSDFSRSMLYRAFAHVISNTPLIVVLNDSKKLIPILVEGLTLLSKDVLDQDIMYSLLLVLSGILMDKAGQQAVVENAHVLVAISKALDDPKRDVRREAVRCRQAWLVF</sequence>
<dbReference type="InterPro" id="IPR039920">
    <property type="entry name" value="MMS19"/>
</dbReference>
<gene>
    <name evidence="9" type="ORF">Tsubulata_006074</name>
</gene>
<dbReference type="InterPro" id="IPR011989">
    <property type="entry name" value="ARM-like"/>
</dbReference>
<evidence type="ECO:0000256" key="5">
    <source>
        <dbReference type="RuleBase" id="RU367072"/>
    </source>
</evidence>
<dbReference type="GO" id="GO:0006281">
    <property type="term" value="P:DNA repair"/>
    <property type="evidence" value="ECO:0007669"/>
    <property type="project" value="UniProtKB-UniRule"/>
</dbReference>
<dbReference type="SUPFAM" id="SSF48371">
    <property type="entry name" value="ARM repeat"/>
    <property type="match status" value="1"/>
</dbReference>
<dbReference type="InterPro" id="IPR024687">
    <property type="entry name" value="MMS19_C"/>
</dbReference>
<dbReference type="OrthoDB" id="342900at2759"/>
<dbReference type="EMBL" id="JAKUCV010005454">
    <property type="protein sequence ID" value="KAJ4831086.1"/>
    <property type="molecule type" value="Genomic_DNA"/>
</dbReference>
<dbReference type="GO" id="GO:0005634">
    <property type="term" value="C:nucleus"/>
    <property type="evidence" value="ECO:0007669"/>
    <property type="project" value="UniProtKB-SubCell"/>
</dbReference>
<evidence type="ECO:0000256" key="3">
    <source>
        <dbReference type="ARBA" id="ARBA00022737"/>
    </source>
</evidence>
<comment type="subcellular location">
    <subcellularLocation>
        <location evidence="1 5">Nucleus</location>
    </subcellularLocation>
</comment>
<evidence type="ECO:0000259" key="8">
    <source>
        <dbReference type="Pfam" id="PF14500"/>
    </source>
</evidence>
<dbReference type="GO" id="GO:0051604">
    <property type="term" value="P:protein maturation"/>
    <property type="evidence" value="ECO:0007669"/>
    <property type="project" value="UniProtKB-UniRule"/>
</dbReference>
<comment type="similarity">
    <text evidence="2 5">Belongs to the MET18/MMS19 family.</text>
</comment>
<accession>A0A9Q0FGK3</accession>
<feature type="domain" description="MMS19 C-terminal" evidence="7">
    <location>
        <begin position="1153"/>
        <end position="1538"/>
    </location>
</feature>
<keyword evidence="4 5" id="KW-0539">Nucleus</keyword>
<name>A0A9Q0FGK3_9ROSI</name>
<proteinExistence type="inferred from homology"/>
<keyword evidence="10" id="KW-1185">Reference proteome</keyword>
<keyword evidence="5" id="KW-0234">DNA repair</keyword>
<comment type="caution">
    <text evidence="9">The sequence shown here is derived from an EMBL/GenBank/DDBJ whole genome shotgun (WGS) entry which is preliminary data.</text>
</comment>
<evidence type="ECO:0000256" key="2">
    <source>
        <dbReference type="ARBA" id="ARBA00009340"/>
    </source>
</evidence>
<dbReference type="Proteomes" id="UP001141552">
    <property type="component" value="Unassembled WGS sequence"/>
</dbReference>
<keyword evidence="5" id="KW-0227">DNA damage</keyword>
<reference evidence="9" key="2">
    <citation type="journal article" date="2023" name="Plants (Basel)">
        <title>Annotation of the Turnera subulata (Passifloraceae) Draft Genome Reveals the S-Locus Evolved after the Divergence of Turneroideae from Passifloroideae in a Stepwise Manner.</title>
        <authorList>
            <person name="Henning P.M."/>
            <person name="Roalson E.H."/>
            <person name="Mir W."/>
            <person name="McCubbin A.G."/>
            <person name="Shore J.S."/>
        </authorList>
    </citation>
    <scope>NUCLEOTIDE SEQUENCE</scope>
    <source>
        <strain evidence="9">F60SS</strain>
    </source>
</reference>
<evidence type="ECO:0000256" key="4">
    <source>
        <dbReference type="ARBA" id="ARBA00023242"/>
    </source>
</evidence>
<dbReference type="PANTHER" id="PTHR12891:SF0">
    <property type="entry name" value="MMS19 NUCLEOTIDE EXCISION REPAIR PROTEIN HOMOLOG"/>
    <property type="match status" value="1"/>
</dbReference>
<feature type="region of interest" description="Disordered" evidence="6">
    <location>
        <begin position="1"/>
        <end position="91"/>
    </location>
</feature>
<dbReference type="InterPro" id="IPR016024">
    <property type="entry name" value="ARM-type_fold"/>
</dbReference>
<dbReference type="Pfam" id="PF14500">
    <property type="entry name" value="MMS19_N"/>
    <property type="match status" value="1"/>
</dbReference>
<keyword evidence="3" id="KW-0677">Repeat</keyword>
<dbReference type="PANTHER" id="PTHR12891">
    <property type="entry name" value="DNA REPAIR/TRANSCRIPTION PROTEIN MET18/MMS19"/>
    <property type="match status" value="1"/>
</dbReference>
<reference evidence="9" key="1">
    <citation type="submission" date="2022-02" db="EMBL/GenBank/DDBJ databases">
        <authorList>
            <person name="Henning P.M."/>
            <person name="McCubbin A.G."/>
            <person name="Shore J.S."/>
        </authorList>
    </citation>
    <scope>NUCLEOTIDE SEQUENCE</scope>
    <source>
        <strain evidence="9">F60SS</strain>
        <tissue evidence="9">Leaves</tissue>
    </source>
</reference>
<evidence type="ECO:0000313" key="9">
    <source>
        <dbReference type="EMBL" id="KAJ4831086.1"/>
    </source>
</evidence>
<evidence type="ECO:0000259" key="7">
    <source>
        <dbReference type="Pfam" id="PF12460"/>
    </source>
</evidence>
<dbReference type="InterPro" id="IPR029240">
    <property type="entry name" value="MMS19_N"/>
</dbReference>
<dbReference type="Gene3D" id="1.25.10.10">
    <property type="entry name" value="Leucine-rich Repeat Variant"/>
    <property type="match status" value="1"/>
</dbReference>
<dbReference type="GO" id="GO:0097361">
    <property type="term" value="C:cytosolic [4Fe-4S] assembly targeting complex"/>
    <property type="evidence" value="ECO:0007669"/>
    <property type="project" value="UniProtKB-UniRule"/>
</dbReference>
<feature type="region of interest" description="Disordered" evidence="6">
    <location>
        <begin position="335"/>
        <end position="364"/>
    </location>
</feature>
<dbReference type="GO" id="GO:0016226">
    <property type="term" value="P:iron-sulfur cluster assembly"/>
    <property type="evidence" value="ECO:0007669"/>
    <property type="project" value="UniProtKB-UniRule"/>
</dbReference>
<feature type="domain" description="MMS19 N-terminal" evidence="8">
    <location>
        <begin position="564"/>
        <end position="822"/>
    </location>
</feature>
<dbReference type="Pfam" id="PF12460">
    <property type="entry name" value="MMS19_C"/>
    <property type="match status" value="1"/>
</dbReference>
<evidence type="ECO:0000256" key="1">
    <source>
        <dbReference type="ARBA" id="ARBA00004123"/>
    </source>
</evidence>
<protein>
    <recommendedName>
        <fullName evidence="5">MMS19 nucleotide excision repair protein</fullName>
    </recommendedName>
</protein>
<feature type="compositionally biased region" description="Basic and acidic residues" evidence="6">
    <location>
        <begin position="70"/>
        <end position="82"/>
    </location>
</feature>
<evidence type="ECO:0000256" key="6">
    <source>
        <dbReference type="SAM" id="MobiDB-lite"/>
    </source>
</evidence>
<comment type="function">
    <text evidence="5">Key component of the cytosolic iron-sulfur protein assembly (CIA) complex, a multiprotein complex that mediates the incorporation of iron-sulfur cluster into apoproteins specifically involved in DNA metabolism and genomic integrity. In the CIA complex, MMS19 acts as an adapter between early-acting CIA components and a subset of cellular target iron-sulfur proteins.</text>
</comment>